<feature type="region of interest" description="Disordered" evidence="1">
    <location>
        <begin position="1"/>
        <end position="23"/>
    </location>
</feature>
<dbReference type="InterPro" id="IPR018392">
    <property type="entry name" value="LysM"/>
</dbReference>
<dbReference type="InterPro" id="IPR036680">
    <property type="entry name" value="SPOR-like_sf"/>
</dbReference>
<evidence type="ECO:0000259" key="3">
    <source>
        <dbReference type="PROSITE" id="PS51782"/>
    </source>
</evidence>
<comment type="caution">
    <text evidence="4">The sequence shown here is derived from an EMBL/GenBank/DDBJ whole genome shotgun (WGS) entry which is preliminary data.</text>
</comment>
<proteinExistence type="predicted"/>
<dbReference type="InterPro" id="IPR036779">
    <property type="entry name" value="LysM_dom_sf"/>
</dbReference>
<protein>
    <recommendedName>
        <fullName evidence="5">SPOR domain-containing protein</fullName>
    </recommendedName>
</protein>
<dbReference type="SUPFAM" id="SSF110997">
    <property type="entry name" value="Sporulation related repeat"/>
    <property type="match status" value="1"/>
</dbReference>
<dbReference type="PROSITE" id="PS51782">
    <property type="entry name" value="LYSM"/>
    <property type="match status" value="1"/>
</dbReference>
<sequence length="154" mass="16985">MADTSRVPPAAEEAAKSQGPLPSTYEVAPEDGLIRIVAAHYPDAKELGYDAIILANPQIDNEDFIYSGQRLALPLVDKNTNVITLNNHEHFMVYGHYSSRAQVQKVVARLTELQVRHLVRETALPGAGPVYRIFLGGYETLADLQKAMTLAEQK</sequence>
<dbReference type="Gene3D" id="3.10.350.10">
    <property type="entry name" value="LysM domain"/>
    <property type="match status" value="1"/>
</dbReference>
<accession>A0A7C3UZ04</accession>
<dbReference type="InterPro" id="IPR007730">
    <property type="entry name" value="SPOR-like_dom"/>
</dbReference>
<dbReference type="GO" id="GO:0042834">
    <property type="term" value="F:peptidoglycan binding"/>
    <property type="evidence" value="ECO:0007669"/>
    <property type="project" value="InterPro"/>
</dbReference>
<gene>
    <name evidence="4" type="ORF">ENW96_11545</name>
</gene>
<dbReference type="AlphaFoldDB" id="A0A7C3UZ04"/>
<evidence type="ECO:0000313" key="4">
    <source>
        <dbReference type="EMBL" id="HGF34996.1"/>
    </source>
</evidence>
<dbReference type="PROSITE" id="PS51724">
    <property type="entry name" value="SPOR"/>
    <property type="match status" value="1"/>
</dbReference>
<name>A0A7C3UZ04_9BACT</name>
<feature type="domain" description="LysM" evidence="3">
    <location>
        <begin position="23"/>
        <end position="73"/>
    </location>
</feature>
<dbReference type="Pfam" id="PF05036">
    <property type="entry name" value="SPOR"/>
    <property type="match status" value="1"/>
</dbReference>
<reference evidence="4" key="1">
    <citation type="journal article" date="2020" name="mSystems">
        <title>Genome- and Community-Level Interaction Insights into Carbon Utilization and Element Cycling Functions of Hydrothermarchaeota in Hydrothermal Sediment.</title>
        <authorList>
            <person name="Zhou Z."/>
            <person name="Liu Y."/>
            <person name="Xu W."/>
            <person name="Pan J."/>
            <person name="Luo Z.H."/>
            <person name="Li M."/>
        </authorList>
    </citation>
    <scope>NUCLEOTIDE SEQUENCE [LARGE SCALE GENOMIC DNA]</scope>
    <source>
        <strain evidence="4">SpSt-897</strain>
    </source>
</reference>
<organism evidence="4">
    <name type="scientific">Desulfobacca acetoxidans</name>
    <dbReference type="NCBI Taxonomy" id="60893"/>
    <lineage>
        <taxon>Bacteria</taxon>
        <taxon>Pseudomonadati</taxon>
        <taxon>Thermodesulfobacteriota</taxon>
        <taxon>Desulfobaccia</taxon>
        <taxon>Desulfobaccales</taxon>
        <taxon>Desulfobaccaceae</taxon>
        <taxon>Desulfobacca</taxon>
    </lineage>
</organism>
<feature type="domain" description="SPOR" evidence="2">
    <location>
        <begin position="84"/>
        <end position="154"/>
    </location>
</feature>
<dbReference type="EMBL" id="DTMF01000281">
    <property type="protein sequence ID" value="HGF34996.1"/>
    <property type="molecule type" value="Genomic_DNA"/>
</dbReference>
<evidence type="ECO:0000259" key="2">
    <source>
        <dbReference type="PROSITE" id="PS51724"/>
    </source>
</evidence>
<evidence type="ECO:0008006" key="5">
    <source>
        <dbReference type="Google" id="ProtNLM"/>
    </source>
</evidence>
<evidence type="ECO:0000256" key="1">
    <source>
        <dbReference type="SAM" id="MobiDB-lite"/>
    </source>
</evidence>